<organism evidence="2">
    <name type="scientific">uncultured marine microorganism HF4000_APKG2J17</name>
    <dbReference type="NCBI Taxonomy" id="455546"/>
    <lineage>
        <taxon>unclassified sequences</taxon>
        <taxon>environmental samples</taxon>
    </lineage>
</organism>
<name>B3T6N6_9ZZZZ</name>
<sequence length="61" mass="6823">MDVPVKILTGRGENSYTADTKRELSQQTQGDRQNFSGVLPPGILMVRLCDPYRGLQRVCRG</sequence>
<protein>
    <submittedName>
        <fullName evidence="2">Uncharacterized protein</fullName>
    </submittedName>
</protein>
<dbReference type="EMBL" id="EU016624">
    <property type="protein sequence ID" value="ABZ08245.1"/>
    <property type="molecule type" value="Genomic_DNA"/>
</dbReference>
<accession>B3T6N6</accession>
<feature type="region of interest" description="Disordered" evidence="1">
    <location>
        <begin position="10"/>
        <end position="36"/>
    </location>
</feature>
<feature type="compositionally biased region" description="Polar residues" evidence="1">
    <location>
        <begin position="25"/>
        <end position="36"/>
    </location>
</feature>
<dbReference type="AlphaFoldDB" id="B3T6N6"/>
<reference evidence="2" key="1">
    <citation type="journal article" date="2008" name="ISME J.">
        <title>Genomic patterns of recombination, clonal divergence and environment in marine microbial populations.</title>
        <authorList>
            <person name="Konstantinidis K.T."/>
            <person name="Delong E.F."/>
        </authorList>
    </citation>
    <scope>NUCLEOTIDE SEQUENCE</scope>
</reference>
<proteinExistence type="predicted"/>
<gene>
    <name evidence="2" type="ORF">ALOHA_HF4000APKG2J17ctg1g52</name>
</gene>
<evidence type="ECO:0000256" key="1">
    <source>
        <dbReference type="SAM" id="MobiDB-lite"/>
    </source>
</evidence>
<evidence type="ECO:0000313" key="2">
    <source>
        <dbReference type="EMBL" id="ABZ08245.1"/>
    </source>
</evidence>